<proteinExistence type="predicted"/>
<dbReference type="Pfam" id="PF11227">
    <property type="entry name" value="DUF3025"/>
    <property type="match status" value="1"/>
</dbReference>
<dbReference type="STRING" id="1163617.SCD_n02050"/>
<dbReference type="KEGG" id="sdr:SCD_n02050"/>
<keyword evidence="2" id="KW-1185">Reference proteome</keyword>
<evidence type="ECO:0000313" key="1">
    <source>
        <dbReference type="EMBL" id="BAN35861.1"/>
    </source>
</evidence>
<dbReference type="OrthoDB" id="5292474at2"/>
<organism evidence="1 2">
    <name type="scientific">Sulfuricella denitrificans (strain DSM 22764 / NBRC 105220 / skB26)</name>
    <dbReference type="NCBI Taxonomy" id="1163617"/>
    <lineage>
        <taxon>Bacteria</taxon>
        <taxon>Pseudomonadati</taxon>
        <taxon>Pseudomonadota</taxon>
        <taxon>Betaproteobacteria</taxon>
        <taxon>Nitrosomonadales</taxon>
        <taxon>Sulfuricellaceae</taxon>
        <taxon>Sulfuricella</taxon>
    </lineage>
</organism>
<sequence>MTSAWDAAWHTRSPIYQPLLEAAHSLSYSHDNWPDLEDYNCLLQAASPPILTHNGKPVRCVPQADDHYEQRAYLTGEVQTRTHNWHDLFNTLVWRVFPRTKAAINLMHYRTSQENPQPAVGRGTARDVLTLFDESGVVIACAQDELSDMLRQHQWKSLFWQRRSEVDINMKFLSSAIPFMKRLCSLTSA</sequence>
<dbReference type="eggNOG" id="ENOG502ZBX5">
    <property type="taxonomic scope" value="Bacteria"/>
</dbReference>
<keyword evidence="1" id="KW-0472">Membrane</keyword>
<dbReference type="Proteomes" id="UP000015559">
    <property type="component" value="Chromosome"/>
</dbReference>
<dbReference type="EMBL" id="AP013066">
    <property type="protein sequence ID" value="BAN35861.1"/>
    <property type="molecule type" value="Genomic_DNA"/>
</dbReference>
<name>S6AI42_SULDS</name>
<keyword evidence="1" id="KW-0812">Transmembrane</keyword>
<protein>
    <submittedName>
        <fullName evidence="1">Transmembrane protein</fullName>
    </submittedName>
</protein>
<gene>
    <name evidence="1" type="ORF">SCD_n02050</name>
</gene>
<reference evidence="1 2" key="1">
    <citation type="journal article" date="2012" name="Appl. Environ. Microbiol.">
        <title>Draft genome sequence of a psychrotolerant sulfur-oxidizing bacterium, Sulfuricella denitrificans skB26, and proteomic insights into cold adaptation.</title>
        <authorList>
            <person name="Watanabe T."/>
            <person name="Kojima H."/>
            <person name="Fukui M."/>
        </authorList>
    </citation>
    <scope>NUCLEOTIDE SEQUENCE [LARGE SCALE GENOMIC DNA]</scope>
    <source>
        <strain evidence="2">skB26</strain>
    </source>
</reference>
<dbReference type="AlphaFoldDB" id="S6AI42"/>
<accession>S6AI42</accession>
<dbReference type="InterPro" id="IPR021390">
    <property type="entry name" value="DUF3025"/>
</dbReference>
<dbReference type="HOGENOM" id="CLU_1433800_0_0_4"/>
<evidence type="ECO:0000313" key="2">
    <source>
        <dbReference type="Proteomes" id="UP000015559"/>
    </source>
</evidence>